<protein>
    <submittedName>
        <fullName evidence="1">Uncharacterized protein</fullName>
    </submittedName>
</protein>
<reference evidence="1 2" key="1">
    <citation type="submission" date="2024-01" db="EMBL/GenBank/DDBJ databases">
        <authorList>
            <person name="Allen C."/>
            <person name="Tagirdzhanova G."/>
        </authorList>
    </citation>
    <scope>NUCLEOTIDE SEQUENCE [LARGE SCALE GENOMIC DNA]</scope>
</reference>
<gene>
    <name evidence="1" type="ORF">SBRCBS47491_001836</name>
</gene>
<evidence type="ECO:0000313" key="2">
    <source>
        <dbReference type="Proteomes" id="UP001642406"/>
    </source>
</evidence>
<dbReference type="EMBL" id="CAWUHC010000010">
    <property type="protein sequence ID" value="CAK7213542.1"/>
    <property type="molecule type" value="Genomic_DNA"/>
</dbReference>
<evidence type="ECO:0000313" key="1">
    <source>
        <dbReference type="EMBL" id="CAK7213542.1"/>
    </source>
</evidence>
<keyword evidence="2" id="KW-1185">Reference proteome</keyword>
<accession>A0ABP0B239</accession>
<name>A0ABP0B239_9PEZI</name>
<comment type="caution">
    <text evidence="1">The sequence shown here is derived from an EMBL/GenBank/DDBJ whole genome shotgun (WGS) entry which is preliminary data.</text>
</comment>
<dbReference type="Proteomes" id="UP001642406">
    <property type="component" value="Unassembled WGS sequence"/>
</dbReference>
<sequence length="111" mass="11873">MSDSRALDAALSIIYEADDRAGATFDSAVVFPEGTERWFVKDASWADHLNVEITTTGLRAPLKLPQAGVHTPTTGSRGADWATVTNQWKSLLQQDAGTGHSVGFLAARTPC</sequence>
<organism evidence="1 2">
    <name type="scientific">Sporothrix bragantina</name>
    <dbReference type="NCBI Taxonomy" id="671064"/>
    <lineage>
        <taxon>Eukaryota</taxon>
        <taxon>Fungi</taxon>
        <taxon>Dikarya</taxon>
        <taxon>Ascomycota</taxon>
        <taxon>Pezizomycotina</taxon>
        <taxon>Sordariomycetes</taxon>
        <taxon>Sordariomycetidae</taxon>
        <taxon>Ophiostomatales</taxon>
        <taxon>Ophiostomataceae</taxon>
        <taxon>Sporothrix</taxon>
    </lineage>
</organism>
<proteinExistence type="predicted"/>